<evidence type="ECO:0000256" key="5">
    <source>
        <dbReference type="ARBA" id="ARBA00022692"/>
    </source>
</evidence>
<dbReference type="InterPro" id="IPR018365">
    <property type="entry name" value="Cell_cycle_FtsW-rel_CS"/>
</dbReference>
<dbReference type="EC" id="2.4.99.28" evidence="11"/>
<evidence type="ECO:0000256" key="3">
    <source>
        <dbReference type="ARBA" id="ARBA00022676"/>
    </source>
</evidence>
<keyword evidence="2 11" id="KW-1003">Cell membrane</keyword>
<dbReference type="GO" id="GO:0032153">
    <property type="term" value="C:cell division site"/>
    <property type="evidence" value="ECO:0007669"/>
    <property type="project" value="TreeGrafter"/>
</dbReference>
<dbReference type="Proteomes" id="UP000671913">
    <property type="component" value="Chromosome"/>
</dbReference>
<evidence type="ECO:0000256" key="7">
    <source>
        <dbReference type="ARBA" id="ARBA00022984"/>
    </source>
</evidence>
<dbReference type="GO" id="GO:0008955">
    <property type="term" value="F:peptidoglycan glycosyltransferase activity"/>
    <property type="evidence" value="ECO:0007669"/>
    <property type="project" value="UniProtKB-UniRule"/>
</dbReference>
<feature type="transmembrane region" description="Helical" evidence="11">
    <location>
        <begin position="335"/>
        <end position="356"/>
    </location>
</feature>
<keyword evidence="9 11" id="KW-0472">Membrane</keyword>
<sequence length="365" mass="40530">MFNRRLLKNFDFGLLITVILISALSIIVISSASHAAMTGSYKKVAVQFVAIIVGLISLFIVNLFDYDIYPKFATYIYIANILVLLSVLFIGRVSHGARSWIYIGPICIEPAEFSKLALIITLAKKFNDMDEIKSFKELLSPLVHVGIPFIIVMLQPNLGMALVFLAIFIGMVFISGIKPRVFTELIAAGIAFMPIAYEILKPYQRNRLLSFINPNLDPMGSGYHVVQSKIAVGSGMFWGKGLFNGSQTQLYFLPEAWTDFIFSVISEELGFIGASIIILLYGIILYKAWRIAFMAKDKFGRLVAVGILSMFSFHILENIGMTIGIMPVAGITLPFMSYGGSSMVLDMIAIGILLNIGMRRQKINF</sequence>
<comment type="similarity">
    <text evidence="11">Belongs to the SEDS family. MrdB/RodA subfamily.</text>
</comment>
<name>A0A975GA05_9THEO</name>
<keyword evidence="7 11" id="KW-0573">Peptidoglycan synthesis</keyword>
<evidence type="ECO:0000256" key="2">
    <source>
        <dbReference type="ARBA" id="ARBA00022475"/>
    </source>
</evidence>
<evidence type="ECO:0000313" key="12">
    <source>
        <dbReference type="EMBL" id="QSZ26860.1"/>
    </source>
</evidence>
<dbReference type="GO" id="GO:0071555">
    <property type="term" value="P:cell wall organization"/>
    <property type="evidence" value="ECO:0007669"/>
    <property type="project" value="UniProtKB-KW"/>
</dbReference>
<evidence type="ECO:0000256" key="10">
    <source>
        <dbReference type="ARBA" id="ARBA00023316"/>
    </source>
</evidence>
<dbReference type="HAMAP" id="MF_02079">
    <property type="entry name" value="PGT_RodA"/>
    <property type="match status" value="1"/>
</dbReference>
<keyword evidence="8 11" id="KW-1133">Transmembrane helix</keyword>
<reference evidence="12" key="1">
    <citation type="submission" date="2020-08" db="EMBL/GenBank/DDBJ databases">
        <title>Genomic insights into the carbon and energy metabolism of the first obligate autotrophic acetogenic bacterium Aceticella autotrophica gen. nov., sp. nov.</title>
        <authorList>
            <person name="Toshchakov S.V."/>
            <person name="Elcheninov A.G."/>
            <person name="Kublanov I.V."/>
            <person name="Frolov E.N."/>
            <person name="Lebedinsky A.V."/>
        </authorList>
    </citation>
    <scope>NUCLEOTIDE SEQUENCE</scope>
    <source>
        <strain evidence="12">3443-3Ac</strain>
    </source>
</reference>
<dbReference type="AlphaFoldDB" id="A0A975GA05"/>
<evidence type="ECO:0000256" key="8">
    <source>
        <dbReference type="ARBA" id="ARBA00022989"/>
    </source>
</evidence>
<dbReference type="GO" id="GO:0051301">
    <property type="term" value="P:cell division"/>
    <property type="evidence" value="ECO:0007669"/>
    <property type="project" value="InterPro"/>
</dbReference>
<dbReference type="PANTHER" id="PTHR30474">
    <property type="entry name" value="CELL CYCLE PROTEIN"/>
    <property type="match status" value="1"/>
</dbReference>
<evidence type="ECO:0000256" key="4">
    <source>
        <dbReference type="ARBA" id="ARBA00022679"/>
    </source>
</evidence>
<comment type="function">
    <text evidence="11">Peptidoglycan polymerase that is essential for cell wall elongation.</text>
</comment>
<comment type="catalytic activity">
    <reaction evidence="11">
        <text>[GlcNAc-(1-&gt;4)-Mur2Ac(oyl-L-Ala-gamma-D-Glu-L-Lys-D-Ala-D-Ala)](n)-di-trans,octa-cis-undecaprenyl diphosphate + beta-D-GlcNAc-(1-&gt;4)-Mur2Ac(oyl-L-Ala-gamma-D-Glu-L-Lys-D-Ala-D-Ala)-di-trans,octa-cis-undecaprenyl diphosphate = [GlcNAc-(1-&gt;4)-Mur2Ac(oyl-L-Ala-gamma-D-Glu-L-Lys-D-Ala-D-Ala)](n+1)-di-trans,octa-cis-undecaprenyl diphosphate + di-trans,octa-cis-undecaprenyl diphosphate + H(+)</text>
        <dbReference type="Rhea" id="RHEA:23708"/>
        <dbReference type="Rhea" id="RHEA-COMP:9602"/>
        <dbReference type="Rhea" id="RHEA-COMP:9603"/>
        <dbReference type="ChEBI" id="CHEBI:15378"/>
        <dbReference type="ChEBI" id="CHEBI:58405"/>
        <dbReference type="ChEBI" id="CHEBI:60033"/>
        <dbReference type="ChEBI" id="CHEBI:78435"/>
        <dbReference type="EC" id="2.4.99.28"/>
    </reaction>
</comment>
<keyword evidence="5 11" id="KW-0812">Transmembrane</keyword>
<accession>A0A975GA05</accession>
<comment type="subcellular location">
    <subcellularLocation>
        <location evidence="11">Cell membrane</location>
        <topology evidence="11">Multi-pass membrane protein</topology>
    </subcellularLocation>
    <subcellularLocation>
        <location evidence="1">Membrane</location>
        <topology evidence="1">Multi-pass membrane protein</topology>
    </subcellularLocation>
</comment>
<dbReference type="InterPro" id="IPR011923">
    <property type="entry name" value="RodA/MrdB"/>
</dbReference>
<feature type="transmembrane region" description="Helical" evidence="11">
    <location>
        <begin position="269"/>
        <end position="289"/>
    </location>
</feature>
<dbReference type="NCBIfam" id="TIGR02210">
    <property type="entry name" value="rodA_shape"/>
    <property type="match status" value="1"/>
</dbReference>
<feature type="transmembrane region" description="Helical" evidence="11">
    <location>
        <begin position="76"/>
        <end position="94"/>
    </location>
</feature>
<gene>
    <name evidence="11 12" type="primary">rodA</name>
    <name evidence="12" type="ORF">ACETAC_08245</name>
</gene>
<dbReference type="GO" id="GO:0009252">
    <property type="term" value="P:peptidoglycan biosynthetic process"/>
    <property type="evidence" value="ECO:0007669"/>
    <property type="project" value="UniProtKB-UniRule"/>
</dbReference>
<keyword evidence="6 11" id="KW-0133">Cell shape</keyword>
<keyword evidence="4 11" id="KW-0808">Transferase</keyword>
<dbReference type="KEGG" id="aaut:ACETAC_08245"/>
<feature type="transmembrane region" description="Helical" evidence="11">
    <location>
        <begin position="181"/>
        <end position="200"/>
    </location>
</feature>
<dbReference type="GO" id="GO:0015648">
    <property type="term" value="F:lipid-linked peptidoglycan transporter activity"/>
    <property type="evidence" value="ECO:0007669"/>
    <property type="project" value="TreeGrafter"/>
</dbReference>
<evidence type="ECO:0000256" key="1">
    <source>
        <dbReference type="ARBA" id="ARBA00004141"/>
    </source>
</evidence>
<dbReference type="GO" id="GO:0008360">
    <property type="term" value="P:regulation of cell shape"/>
    <property type="evidence" value="ECO:0007669"/>
    <property type="project" value="UniProtKB-KW"/>
</dbReference>
<keyword evidence="13" id="KW-1185">Reference proteome</keyword>
<feature type="transmembrane region" description="Helical" evidence="11">
    <location>
        <begin position="44"/>
        <end position="64"/>
    </location>
</feature>
<dbReference type="GO" id="GO:0005886">
    <property type="term" value="C:plasma membrane"/>
    <property type="evidence" value="ECO:0007669"/>
    <property type="project" value="UniProtKB-SubCell"/>
</dbReference>
<keyword evidence="10 11" id="KW-0961">Cell wall biogenesis/degradation</keyword>
<evidence type="ECO:0000256" key="11">
    <source>
        <dbReference type="HAMAP-Rule" id="MF_02079"/>
    </source>
</evidence>
<dbReference type="InterPro" id="IPR001182">
    <property type="entry name" value="FtsW/RodA"/>
</dbReference>
<feature type="transmembrane region" description="Helical" evidence="11">
    <location>
        <begin position="158"/>
        <end position="174"/>
    </location>
</feature>
<protein>
    <recommendedName>
        <fullName evidence="11">Peptidoglycan glycosyltransferase RodA</fullName>
        <shortName evidence="11">PGT</shortName>
        <ecNumber evidence="11">2.4.99.28</ecNumber>
    </recommendedName>
    <alternativeName>
        <fullName evidence="11">Cell elongation protein RodA</fullName>
    </alternativeName>
    <alternativeName>
        <fullName evidence="11">Cell wall polymerase</fullName>
    </alternativeName>
    <alternativeName>
        <fullName evidence="11">Peptidoglycan polymerase</fullName>
        <shortName evidence="11">PG polymerase</shortName>
    </alternativeName>
</protein>
<feature type="transmembrane region" description="Helical" evidence="11">
    <location>
        <begin position="301"/>
        <end position="329"/>
    </location>
</feature>
<comment type="pathway">
    <text evidence="11">Cell wall biogenesis; peptidoglycan biosynthesis.</text>
</comment>
<organism evidence="12 13">
    <name type="scientific">Aceticella autotrophica</name>
    <dbReference type="NCBI Taxonomy" id="2755338"/>
    <lineage>
        <taxon>Bacteria</taxon>
        <taxon>Bacillati</taxon>
        <taxon>Bacillota</taxon>
        <taxon>Clostridia</taxon>
        <taxon>Thermoanaerobacterales</taxon>
        <taxon>Thermoanaerobacteraceae</taxon>
        <taxon>Aceticella</taxon>
    </lineage>
</organism>
<evidence type="ECO:0000256" key="6">
    <source>
        <dbReference type="ARBA" id="ARBA00022960"/>
    </source>
</evidence>
<feature type="transmembrane region" description="Helical" evidence="11">
    <location>
        <begin position="12"/>
        <end position="32"/>
    </location>
</feature>
<evidence type="ECO:0000313" key="13">
    <source>
        <dbReference type="Proteomes" id="UP000671913"/>
    </source>
</evidence>
<dbReference type="PROSITE" id="PS00428">
    <property type="entry name" value="FTSW_RODA_SPOVE"/>
    <property type="match status" value="1"/>
</dbReference>
<dbReference type="PANTHER" id="PTHR30474:SF1">
    <property type="entry name" value="PEPTIDOGLYCAN GLYCOSYLTRANSFERASE MRDB"/>
    <property type="match status" value="1"/>
</dbReference>
<dbReference type="RefSeq" id="WP_284679552.1">
    <property type="nucleotide sequence ID" value="NZ_CP060096.1"/>
</dbReference>
<evidence type="ECO:0000256" key="9">
    <source>
        <dbReference type="ARBA" id="ARBA00023136"/>
    </source>
</evidence>
<proteinExistence type="inferred from homology"/>
<dbReference type="Pfam" id="PF01098">
    <property type="entry name" value="FTSW_RODA_SPOVE"/>
    <property type="match status" value="1"/>
</dbReference>
<dbReference type="EMBL" id="CP060096">
    <property type="protein sequence ID" value="QSZ26860.1"/>
    <property type="molecule type" value="Genomic_DNA"/>
</dbReference>
<keyword evidence="3 11" id="KW-0328">Glycosyltransferase</keyword>